<dbReference type="Pfam" id="PF22942">
    <property type="entry name" value="DUF7025"/>
    <property type="match status" value="1"/>
</dbReference>
<dbReference type="PANTHER" id="PTHR46411">
    <property type="entry name" value="FAMILY ATPASE, PUTATIVE-RELATED"/>
    <property type="match status" value="1"/>
</dbReference>
<evidence type="ECO:0000259" key="1">
    <source>
        <dbReference type="Pfam" id="PF00004"/>
    </source>
</evidence>
<evidence type="ECO:0000313" key="3">
    <source>
        <dbReference type="EMBL" id="KMW67719.1"/>
    </source>
</evidence>
<dbReference type="Pfam" id="PF00004">
    <property type="entry name" value="AAA"/>
    <property type="match status" value="1"/>
</dbReference>
<evidence type="ECO:0000259" key="2">
    <source>
        <dbReference type="Pfam" id="PF22942"/>
    </source>
</evidence>
<dbReference type="PANTHER" id="PTHR46411:SF3">
    <property type="entry name" value="AAA+ ATPASE DOMAIN-CONTAINING PROTEIN"/>
    <property type="match status" value="1"/>
</dbReference>
<dbReference type="SUPFAM" id="SSF52540">
    <property type="entry name" value="P-loop containing nucleoside triphosphate hydrolases"/>
    <property type="match status" value="1"/>
</dbReference>
<dbReference type="GO" id="GO:0005524">
    <property type="term" value="F:ATP binding"/>
    <property type="evidence" value="ECO:0007669"/>
    <property type="project" value="InterPro"/>
</dbReference>
<accession>A0A0J9HF96</accession>
<dbReference type="GO" id="GO:0016887">
    <property type="term" value="F:ATP hydrolysis activity"/>
    <property type="evidence" value="ECO:0007669"/>
    <property type="project" value="InterPro"/>
</dbReference>
<dbReference type="AlphaFoldDB" id="A0A0J9HF96"/>
<dbReference type="InterPro" id="IPR003959">
    <property type="entry name" value="ATPase_AAA_core"/>
</dbReference>
<feature type="domain" description="DUF7025" evidence="2">
    <location>
        <begin position="196"/>
        <end position="262"/>
    </location>
</feature>
<sequence length="554" mass="63341">MFNQEAPIKLPLLTNLKNAPSFSIITMSKLMFAQTPPCSPIDESAQRSPTLDGMYQHLVAQKELKDLLVEVIQEIRANPTAAEPNTDGASSGANKLSDSKPAVAALGSKFDFKRVEEIWDKMTLQYKTKEAVEEVLDELDQYASVVELDLLYYFLPELETYRTNTAGTPGRQGQVNFLSLLIEFVLMTYQPTTERLASQLESGQAMWDILWAVFKPGSIIYTKWFWTEKPRCVVLNAIEEKTRFNGVEYHSLNCSYIDYDRKYHLEEVMVRQNLIKCWPEVLWTSRNTYLSLLWNCLLHEEETTYATVDDFGEIKWSSTLFGNLTIPDEQRSTLMALAKTQMGVTPALPFDDFVAGKGCDLNIRFVHSGPPGVGKTLTAEAMAENFEWPLYPIPAAQLVTQSDRLENNLTRIFQIAKCFDALLLLDEVDVFLERRASINMSKDAIVTIFLRKLEYFQGIFFLTTNRETEFDEAILSRIHLKIKYPNLSRQQRKAIWKHFVSQAHTHQRPAAISDRDLNWLATSDLNGREIKNLTSIAHALATVDRTCVSYMYIE</sequence>
<gene>
    <name evidence="3" type="ORF">BDDG_12273</name>
</gene>
<proteinExistence type="predicted"/>
<dbReference type="OrthoDB" id="4183084at2759"/>
<dbReference type="Proteomes" id="UP000007802">
    <property type="component" value="Unassembled WGS sequence"/>
</dbReference>
<dbReference type="Gene3D" id="3.40.50.300">
    <property type="entry name" value="P-loop containing nucleotide triphosphate hydrolases"/>
    <property type="match status" value="1"/>
</dbReference>
<dbReference type="EMBL" id="GG749431">
    <property type="protein sequence ID" value="KMW67719.1"/>
    <property type="molecule type" value="Genomic_DNA"/>
</dbReference>
<name>A0A0J9HF96_AJEDA</name>
<feature type="domain" description="ATPase AAA-type core" evidence="1">
    <location>
        <begin position="366"/>
        <end position="484"/>
    </location>
</feature>
<dbReference type="InterPro" id="IPR054289">
    <property type="entry name" value="DUF7025"/>
</dbReference>
<dbReference type="CDD" id="cd19481">
    <property type="entry name" value="RecA-like_protease"/>
    <property type="match status" value="1"/>
</dbReference>
<organism evidence="3">
    <name type="scientific">Ajellomyces dermatitidis (strain ATCC 18188 / CBS 674.68)</name>
    <name type="common">Blastomyces dermatitidis</name>
    <dbReference type="NCBI Taxonomy" id="653446"/>
    <lineage>
        <taxon>Eukaryota</taxon>
        <taxon>Fungi</taxon>
        <taxon>Dikarya</taxon>
        <taxon>Ascomycota</taxon>
        <taxon>Pezizomycotina</taxon>
        <taxon>Eurotiomycetes</taxon>
        <taxon>Eurotiomycetidae</taxon>
        <taxon>Onygenales</taxon>
        <taxon>Ajellomycetaceae</taxon>
        <taxon>Blastomyces</taxon>
    </lineage>
</organism>
<dbReference type="InterPro" id="IPR027417">
    <property type="entry name" value="P-loop_NTPase"/>
</dbReference>
<reference evidence="3" key="1">
    <citation type="submission" date="2010-03" db="EMBL/GenBank/DDBJ databases">
        <title>Annotation of Blastomyces dermatitidis strain ATCC 18188.</title>
        <authorList>
            <consortium name="The Broad Institute Genome Sequencing Platform"/>
            <consortium name="Broad Institute Genome Sequencing Center for Infectious Disease."/>
            <person name="Cuomo C."/>
            <person name="Klein B."/>
            <person name="Sullivan T."/>
            <person name="Heitman J."/>
            <person name="Young S."/>
            <person name="Zeng Q."/>
            <person name="Gargeya S."/>
            <person name="Alvarado L."/>
            <person name="Berlin A.M."/>
            <person name="Chapman S.B."/>
            <person name="Chen Z."/>
            <person name="Freedman E."/>
            <person name="Gellesch M."/>
            <person name="Goldberg J."/>
            <person name="Griggs A."/>
            <person name="Gujja S."/>
            <person name="Heilman E."/>
            <person name="Heiman D."/>
            <person name="Howarth C."/>
            <person name="Mehta T."/>
            <person name="Neiman D."/>
            <person name="Pearson M."/>
            <person name="Roberts A."/>
            <person name="Saif S."/>
            <person name="Shea T."/>
            <person name="Shenoy N."/>
            <person name="Sisk P."/>
            <person name="Stolte C."/>
            <person name="Sykes S."/>
            <person name="White J."/>
            <person name="Yandava C."/>
            <person name="Haas B."/>
            <person name="Nusbaum C."/>
            <person name="Birren B."/>
        </authorList>
    </citation>
    <scope>NUCLEOTIDE SEQUENCE</scope>
    <source>
        <strain evidence="3">ATCC 18188</strain>
    </source>
</reference>
<protein>
    <submittedName>
        <fullName evidence="3">Uncharacterized protein</fullName>
    </submittedName>
</protein>